<proteinExistence type="predicted"/>
<comment type="caution">
    <text evidence="2">The sequence shown here is derived from an EMBL/GenBank/DDBJ whole genome shotgun (WGS) entry which is preliminary data.</text>
</comment>
<feature type="domain" description="Abortive phage infection protein C-terminal" evidence="1">
    <location>
        <begin position="128"/>
        <end position="236"/>
    </location>
</feature>
<name>A0ABU2L8E1_9ACTN</name>
<protein>
    <submittedName>
        <fullName evidence="2">AIPR family protein</fullName>
    </submittedName>
</protein>
<reference evidence="3" key="1">
    <citation type="submission" date="2023-07" db="EMBL/GenBank/DDBJ databases">
        <title>30 novel species of actinomycetes from the DSMZ collection.</title>
        <authorList>
            <person name="Nouioui I."/>
        </authorList>
    </citation>
    <scope>NUCLEOTIDE SEQUENCE [LARGE SCALE GENOMIC DNA]</scope>
    <source>
        <strain evidence="3">DSM 44917</strain>
    </source>
</reference>
<dbReference type="EMBL" id="JAVREN010000012">
    <property type="protein sequence ID" value="MDT0307558.1"/>
    <property type="molecule type" value="Genomic_DNA"/>
</dbReference>
<keyword evidence="3" id="KW-1185">Reference proteome</keyword>
<accession>A0ABU2L8E1</accession>
<dbReference type="RefSeq" id="WP_311630505.1">
    <property type="nucleotide sequence ID" value="NZ_JAVREN010000012.1"/>
</dbReference>
<dbReference type="Proteomes" id="UP001183388">
    <property type="component" value="Unassembled WGS sequence"/>
</dbReference>
<gene>
    <name evidence="2" type="ORF">RM780_11360</name>
</gene>
<evidence type="ECO:0000313" key="3">
    <source>
        <dbReference type="Proteomes" id="UP001183388"/>
    </source>
</evidence>
<evidence type="ECO:0000313" key="2">
    <source>
        <dbReference type="EMBL" id="MDT0307558.1"/>
    </source>
</evidence>
<organism evidence="2 3">
    <name type="scientific">Streptomyces boetiae</name>
    <dbReference type="NCBI Taxonomy" id="3075541"/>
    <lineage>
        <taxon>Bacteria</taxon>
        <taxon>Bacillati</taxon>
        <taxon>Actinomycetota</taxon>
        <taxon>Actinomycetes</taxon>
        <taxon>Kitasatosporales</taxon>
        <taxon>Streptomycetaceae</taxon>
        <taxon>Streptomyces</taxon>
    </lineage>
</organism>
<sequence length="242" mass="27422">MRRGLVWNFDSNADSYDAKQPTSSAVLYERIYLYNALLHTVKFRPVSDFHPGNPGSIPGLVFHNLLRTAYNKIMSNAKPTKEGKNITDTLRLSGTWFNHDSGTARTIVGRISIEELVRLYDQHGEFLFDKNVRAFLKESNHVNQNIRNTLINDRSHEFFYLNNGITIICNKLSYSAVANDPVINLEGVQIVNGSQTTHTVHLAFKDGLIKNKEHVFVLVKIIQTEDANLLNNITDAIAKHET</sequence>
<evidence type="ECO:0000259" key="1">
    <source>
        <dbReference type="Pfam" id="PF10592"/>
    </source>
</evidence>
<dbReference type="InterPro" id="IPR018891">
    <property type="entry name" value="AIPR_C"/>
</dbReference>
<dbReference type="Pfam" id="PF10592">
    <property type="entry name" value="AIPR"/>
    <property type="match status" value="1"/>
</dbReference>